<dbReference type="InterPro" id="IPR007016">
    <property type="entry name" value="O-antigen_ligase-rel_domated"/>
</dbReference>
<comment type="subcellular location">
    <subcellularLocation>
        <location evidence="1">Membrane</location>
        <topology evidence="1">Multi-pass membrane protein</topology>
    </subcellularLocation>
</comment>
<evidence type="ECO:0000256" key="2">
    <source>
        <dbReference type="ARBA" id="ARBA00022692"/>
    </source>
</evidence>
<keyword evidence="2 5" id="KW-0812">Transmembrane</keyword>
<feature type="transmembrane region" description="Helical" evidence="5">
    <location>
        <begin position="381"/>
        <end position="399"/>
    </location>
</feature>
<feature type="transmembrane region" description="Helical" evidence="5">
    <location>
        <begin position="234"/>
        <end position="251"/>
    </location>
</feature>
<feature type="transmembrane region" description="Helical" evidence="5">
    <location>
        <begin position="86"/>
        <end position="102"/>
    </location>
</feature>
<feature type="transmembrane region" description="Helical" evidence="5">
    <location>
        <begin position="137"/>
        <end position="155"/>
    </location>
</feature>
<dbReference type="OrthoDB" id="1118890at2"/>
<feature type="transmembrane region" description="Helical" evidence="5">
    <location>
        <begin position="406"/>
        <end position="421"/>
    </location>
</feature>
<feature type="transmembrane region" description="Helical" evidence="5">
    <location>
        <begin position="206"/>
        <end position="227"/>
    </location>
</feature>
<keyword evidence="3 5" id="KW-1133">Transmembrane helix</keyword>
<proteinExistence type="predicted"/>
<comment type="caution">
    <text evidence="7">The sequence shown here is derived from an EMBL/GenBank/DDBJ whole genome shotgun (WGS) entry which is preliminary data.</text>
</comment>
<dbReference type="RefSeq" id="WP_128756629.1">
    <property type="nucleotide sequence ID" value="NZ_QOVM01000001.1"/>
</dbReference>
<dbReference type="Pfam" id="PF04932">
    <property type="entry name" value="Wzy_C"/>
    <property type="match status" value="1"/>
</dbReference>
<evidence type="ECO:0000256" key="3">
    <source>
        <dbReference type="ARBA" id="ARBA00022989"/>
    </source>
</evidence>
<feature type="transmembrane region" description="Helical" evidence="5">
    <location>
        <begin position="35"/>
        <end position="51"/>
    </location>
</feature>
<evidence type="ECO:0000256" key="4">
    <source>
        <dbReference type="ARBA" id="ARBA00023136"/>
    </source>
</evidence>
<dbReference type="PANTHER" id="PTHR37422">
    <property type="entry name" value="TEICHURONIC ACID BIOSYNTHESIS PROTEIN TUAE"/>
    <property type="match status" value="1"/>
</dbReference>
<dbReference type="AlphaFoldDB" id="A0A4Q0PDH2"/>
<evidence type="ECO:0000313" key="8">
    <source>
        <dbReference type="Proteomes" id="UP000289238"/>
    </source>
</evidence>
<feature type="transmembrane region" description="Helical" evidence="5">
    <location>
        <begin position="257"/>
        <end position="274"/>
    </location>
</feature>
<evidence type="ECO:0000259" key="6">
    <source>
        <dbReference type="Pfam" id="PF04932"/>
    </source>
</evidence>
<protein>
    <submittedName>
        <fullName evidence="7">O-antigen ligase</fullName>
    </submittedName>
</protein>
<feature type="transmembrane region" description="Helical" evidence="5">
    <location>
        <begin position="427"/>
        <end position="443"/>
    </location>
</feature>
<evidence type="ECO:0000256" key="5">
    <source>
        <dbReference type="SAM" id="Phobius"/>
    </source>
</evidence>
<gene>
    <name evidence="7" type="ORF">DSM00_716</name>
</gene>
<feature type="transmembrane region" description="Helical" evidence="5">
    <location>
        <begin position="167"/>
        <end position="186"/>
    </location>
</feature>
<evidence type="ECO:0000313" key="7">
    <source>
        <dbReference type="EMBL" id="RXG24920.1"/>
    </source>
</evidence>
<name>A0A4Q0PDH2_9FLAO</name>
<keyword evidence="7" id="KW-0436">Ligase</keyword>
<dbReference type="InterPro" id="IPR051533">
    <property type="entry name" value="WaaL-like"/>
</dbReference>
<keyword evidence="8" id="KW-1185">Reference proteome</keyword>
<accession>A0A4Q0PDH2</accession>
<dbReference type="Proteomes" id="UP000289238">
    <property type="component" value="Unassembled WGS sequence"/>
</dbReference>
<sequence>MSTSSTNYNKTYIQLIALHIAIGFAIYLFQFLGMIYFLGSVALLVFWVFQTGNKQNQVLIAAAYMTSGEVFFRMTGGSIIPWEAGKYSVICFILLGLVFSGTSRKSSIYWLYLLLLIPGVIYAASTLNFDTNVRNAIVFNLSGPFCLGIAALYCYDRRITRNQLHHIVWALLMPVVALGSYLYFFTPDTQDVLNGTQSNFALSGGYGPNQVATVLGIGMFALTIQLFVNGRNKLIFGLNLALLMFLTYRAIITFSRGGIFTAAIISVVFMFFYFQGVSKKKKNALSFYMIVLGIAIAMTWFVSSVRTMGLIDLRYANKDAAGRIKEDISTGRQELVSSELNFFIENPVMGIGVGKTREYREEKLDILAASHNELSRLLSEHGIFGLFALLILLIAPLFFRISNRKNYLFYSFYGFWFLTINHSSMRIAAPAFLYALALINIIDEKKNPVHRKQISG</sequence>
<keyword evidence="4 5" id="KW-0472">Membrane</keyword>
<organism evidence="7 8">
    <name type="scientific">Leeuwenhoekiella aequorea</name>
    <dbReference type="NCBI Taxonomy" id="283736"/>
    <lineage>
        <taxon>Bacteria</taxon>
        <taxon>Pseudomonadati</taxon>
        <taxon>Bacteroidota</taxon>
        <taxon>Flavobacteriia</taxon>
        <taxon>Flavobacteriales</taxon>
        <taxon>Flavobacteriaceae</taxon>
        <taxon>Leeuwenhoekiella</taxon>
    </lineage>
</organism>
<feature type="transmembrane region" description="Helical" evidence="5">
    <location>
        <begin position="109"/>
        <end position="125"/>
    </location>
</feature>
<feature type="domain" description="O-antigen ligase-related" evidence="6">
    <location>
        <begin position="242"/>
        <end position="390"/>
    </location>
</feature>
<dbReference type="GO" id="GO:0016874">
    <property type="term" value="F:ligase activity"/>
    <property type="evidence" value="ECO:0007669"/>
    <property type="project" value="UniProtKB-KW"/>
</dbReference>
<reference evidence="7 8" key="1">
    <citation type="submission" date="2018-07" db="EMBL/GenBank/DDBJ databases">
        <title>Leeuwenhoekiella genomics.</title>
        <authorList>
            <person name="Tahon G."/>
            <person name="Willems A."/>
        </authorList>
    </citation>
    <scope>NUCLEOTIDE SEQUENCE [LARGE SCALE GENOMIC DNA]</scope>
    <source>
        <strain evidence="7 8">LMG 22550</strain>
    </source>
</reference>
<dbReference type="PANTHER" id="PTHR37422:SF13">
    <property type="entry name" value="LIPOPOLYSACCHARIDE BIOSYNTHESIS PROTEIN PA4999-RELATED"/>
    <property type="match status" value="1"/>
</dbReference>
<dbReference type="GO" id="GO:0016020">
    <property type="term" value="C:membrane"/>
    <property type="evidence" value="ECO:0007669"/>
    <property type="project" value="UniProtKB-SubCell"/>
</dbReference>
<evidence type="ECO:0000256" key="1">
    <source>
        <dbReference type="ARBA" id="ARBA00004141"/>
    </source>
</evidence>
<dbReference type="EMBL" id="QOVM01000001">
    <property type="protein sequence ID" value="RXG24920.1"/>
    <property type="molecule type" value="Genomic_DNA"/>
</dbReference>
<feature type="transmembrane region" description="Helical" evidence="5">
    <location>
        <begin position="58"/>
        <end position="80"/>
    </location>
</feature>
<feature type="transmembrane region" description="Helical" evidence="5">
    <location>
        <begin position="286"/>
        <end position="303"/>
    </location>
</feature>